<organism evidence="11 12">
    <name type="scientific">Rhodotorula diobovata</name>
    <dbReference type="NCBI Taxonomy" id="5288"/>
    <lineage>
        <taxon>Eukaryota</taxon>
        <taxon>Fungi</taxon>
        <taxon>Dikarya</taxon>
        <taxon>Basidiomycota</taxon>
        <taxon>Pucciniomycotina</taxon>
        <taxon>Microbotryomycetes</taxon>
        <taxon>Sporidiobolales</taxon>
        <taxon>Sporidiobolaceae</taxon>
        <taxon>Rhodotorula</taxon>
    </lineage>
</organism>
<dbReference type="Gene3D" id="1.10.10.60">
    <property type="entry name" value="Homeodomain-like"/>
    <property type="match status" value="1"/>
</dbReference>
<dbReference type="PANTHER" id="PTHR12855:SF10">
    <property type="entry name" value="DNA METHYLTRANSFERASE 1-ASSOCIATED PROTEIN 1"/>
    <property type="match status" value="1"/>
</dbReference>
<dbReference type="GO" id="GO:0000812">
    <property type="term" value="C:Swr1 complex"/>
    <property type="evidence" value="ECO:0007669"/>
    <property type="project" value="TreeGrafter"/>
</dbReference>
<evidence type="ECO:0000256" key="2">
    <source>
        <dbReference type="ARBA" id="ARBA00006918"/>
    </source>
</evidence>
<name>A0A5C5G038_9BASI</name>
<keyword evidence="4" id="KW-0156">Chromatin regulator</keyword>
<dbReference type="InterPro" id="IPR032563">
    <property type="entry name" value="DAMP1_SANT-like"/>
</dbReference>
<dbReference type="Proteomes" id="UP000311382">
    <property type="component" value="Unassembled WGS sequence"/>
</dbReference>
<feature type="domain" description="DAMP1 SANT/Myb-like" evidence="10">
    <location>
        <begin position="121"/>
        <end position="196"/>
    </location>
</feature>
<gene>
    <name evidence="11" type="ORF">DMC30DRAFT_349999</name>
</gene>
<dbReference type="GO" id="GO:0006281">
    <property type="term" value="P:DNA repair"/>
    <property type="evidence" value="ECO:0007669"/>
    <property type="project" value="InterPro"/>
</dbReference>
<feature type="compositionally biased region" description="Basic and acidic residues" evidence="9">
    <location>
        <begin position="1"/>
        <end position="10"/>
    </location>
</feature>
<dbReference type="OrthoDB" id="19740at2759"/>
<dbReference type="STRING" id="5288.A0A5C5G038"/>
<dbReference type="PANTHER" id="PTHR12855">
    <property type="entry name" value="DNA METHYLTRANSFERASE 1-ASSOCIATED PROTEIN 1 FAMILY MEMBER"/>
    <property type="match status" value="1"/>
</dbReference>
<protein>
    <recommendedName>
        <fullName evidence="3">SWR1-complex protein 4</fullName>
    </recommendedName>
</protein>
<dbReference type="GO" id="GO:0000122">
    <property type="term" value="P:negative regulation of transcription by RNA polymerase II"/>
    <property type="evidence" value="ECO:0007669"/>
    <property type="project" value="TreeGrafter"/>
</dbReference>
<dbReference type="AlphaFoldDB" id="A0A5C5G038"/>
<feature type="coiled-coil region" evidence="8">
    <location>
        <begin position="427"/>
        <end position="454"/>
    </location>
</feature>
<evidence type="ECO:0000256" key="9">
    <source>
        <dbReference type="SAM" id="MobiDB-lite"/>
    </source>
</evidence>
<keyword evidence="5" id="KW-0805">Transcription regulation</keyword>
<evidence type="ECO:0000256" key="5">
    <source>
        <dbReference type="ARBA" id="ARBA00023015"/>
    </source>
</evidence>
<feature type="region of interest" description="Disordered" evidence="9">
    <location>
        <begin position="1"/>
        <end position="39"/>
    </location>
</feature>
<sequence length="496" mass="53589">MTSRDVRDILELGAAPSPGLQPAASSSRPSGPPGPPAKRLGGIARELFALIGDNAPTLALAQPVKPKFKERTKQRERVPAVRWHHVGFTTGGEREARKRLVLRHWAKELPPDYVDGMPDTKFAKFNTSSQPFSYTADEYHRWLQADGWSKDETDHLFHLAHVYDLRFIVMADRWELPSERDVDALKDRYYWCCRALAQNRPGPEVSDPAEKDKADKARAEAVAVFNFDLQREQERKAYLRSLLSRTAAQIAEEDFLYLESRRIEQNYHQVAAERAELLRLLGGREGVGVSNTGVQLGVGGGAKGASGAFAGAGAGGSAGGAGVKRKGGPGWDYVGSANALPEGWAGEGSKRRATAAEDAALGVERHPAPTVAAPKASMWPSIAVRSSRLAPVKSGIAAKVSAALAETGISTQLIMPTKTNLGKLDDLQSALGQMVELKKAVDRIQGEIRLVRKKRAALKGEEDPTIKAEDDDGDKSAAARVRRLSLLSAVPSQCGA</sequence>
<dbReference type="Pfam" id="PF16282">
    <property type="entry name" value="SANT_DAMP1_like"/>
    <property type="match status" value="1"/>
</dbReference>
<evidence type="ECO:0000256" key="8">
    <source>
        <dbReference type="SAM" id="Coils"/>
    </source>
</evidence>
<comment type="subcellular location">
    <subcellularLocation>
        <location evidence="1">Nucleus</location>
    </subcellularLocation>
</comment>
<comment type="similarity">
    <text evidence="2">Belongs to the SWC4 family.</text>
</comment>
<keyword evidence="6" id="KW-0804">Transcription</keyword>
<evidence type="ECO:0000256" key="7">
    <source>
        <dbReference type="ARBA" id="ARBA00023242"/>
    </source>
</evidence>
<proteinExistence type="inferred from homology"/>
<dbReference type="GO" id="GO:0035267">
    <property type="term" value="C:NuA4 histone acetyltransferase complex"/>
    <property type="evidence" value="ECO:0007669"/>
    <property type="project" value="InterPro"/>
</dbReference>
<keyword evidence="8" id="KW-0175">Coiled coil</keyword>
<dbReference type="GO" id="GO:0006338">
    <property type="term" value="P:chromatin remodeling"/>
    <property type="evidence" value="ECO:0007669"/>
    <property type="project" value="InterPro"/>
</dbReference>
<dbReference type="GO" id="GO:0003714">
    <property type="term" value="F:transcription corepressor activity"/>
    <property type="evidence" value="ECO:0007669"/>
    <property type="project" value="TreeGrafter"/>
</dbReference>
<evidence type="ECO:0000256" key="4">
    <source>
        <dbReference type="ARBA" id="ARBA00022853"/>
    </source>
</evidence>
<evidence type="ECO:0000259" key="10">
    <source>
        <dbReference type="Pfam" id="PF16282"/>
    </source>
</evidence>
<dbReference type="InterPro" id="IPR027109">
    <property type="entry name" value="Swc4/Dmap1"/>
</dbReference>
<reference evidence="11 12" key="1">
    <citation type="submission" date="2019-03" db="EMBL/GenBank/DDBJ databases">
        <title>Rhodosporidium diobovatum UCD-FST 08-225 genome sequencing, assembly, and annotation.</title>
        <authorList>
            <person name="Fakankun I.U."/>
            <person name="Fristensky B."/>
            <person name="Levin D.B."/>
        </authorList>
    </citation>
    <scope>NUCLEOTIDE SEQUENCE [LARGE SCALE GENOMIC DNA]</scope>
    <source>
        <strain evidence="11 12">UCD-FST 08-225</strain>
    </source>
</reference>
<keyword evidence="12" id="KW-1185">Reference proteome</keyword>
<comment type="caution">
    <text evidence="11">The sequence shown here is derived from an EMBL/GenBank/DDBJ whole genome shotgun (WGS) entry which is preliminary data.</text>
</comment>
<evidence type="ECO:0000313" key="12">
    <source>
        <dbReference type="Proteomes" id="UP000311382"/>
    </source>
</evidence>
<evidence type="ECO:0000256" key="1">
    <source>
        <dbReference type="ARBA" id="ARBA00004123"/>
    </source>
</evidence>
<accession>A0A5C5G038</accession>
<evidence type="ECO:0000256" key="6">
    <source>
        <dbReference type="ARBA" id="ARBA00023163"/>
    </source>
</evidence>
<evidence type="ECO:0000256" key="3">
    <source>
        <dbReference type="ARBA" id="ARBA00019132"/>
    </source>
</evidence>
<keyword evidence="7" id="KW-0539">Nucleus</keyword>
<dbReference type="EMBL" id="SOZI01000036">
    <property type="protein sequence ID" value="TNY21809.1"/>
    <property type="molecule type" value="Genomic_DNA"/>
</dbReference>
<evidence type="ECO:0000313" key="11">
    <source>
        <dbReference type="EMBL" id="TNY21809.1"/>
    </source>
</evidence>